<dbReference type="GO" id="GO:0005737">
    <property type="term" value="C:cytoplasm"/>
    <property type="evidence" value="ECO:0007669"/>
    <property type="project" value="UniProtKB-SubCell"/>
</dbReference>
<comment type="subcellular location">
    <subcellularLocation>
        <location evidence="1">Cytoplasm</location>
    </subcellularLocation>
</comment>
<evidence type="ECO:0000256" key="1">
    <source>
        <dbReference type="PIRNR" id="PIRNR028103"/>
    </source>
</evidence>
<dbReference type="GO" id="GO:0006355">
    <property type="term" value="P:regulation of DNA-templated transcription"/>
    <property type="evidence" value="ECO:0007669"/>
    <property type="project" value="UniProtKB-UniRule"/>
</dbReference>
<reference evidence="4" key="1">
    <citation type="submission" date="2016-09" db="EMBL/GenBank/DDBJ databases">
        <title>Acidihalobacter prosperus F5.</title>
        <authorList>
            <person name="Khaleque H.N."/>
            <person name="Ramsay J.P."/>
            <person name="Kaksonen A.H."/>
            <person name="Boxall N.J."/>
            <person name="Watkin E.L.J."/>
        </authorList>
    </citation>
    <scope>NUCLEOTIDE SEQUENCE [LARGE SCALE GENOMIC DNA]</scope>
    <source>
        <strain evidence="4">F5</strain>
    </source>
</reference>
<dbReference type="CDD" id="cd04869">
    <property type="entry name" value="ACT_GcvR_2"/>
    <property type="match status" value="1"/>
</dbReference>
<keyword evidence="1" id="KW-0804">Transcription</keyword>
<feature type="domain" description="ACT" evidence="2">
    <location>
        <begin position="102"/>
        <end position="185"/>
    </location>
</feature>
<dbReference type="PROSITE" id="PS51671">
    <property type="entry name" value="ACT"/>
    <property type="match status" value="2"/>
</dbReference>
<dbReference type="KEGG" id="aprs:BI364_12020"/>
<feature type="domain" description="ACT" evidence="2">
    <location>
        <begin position="15"/>
        <end position="91"/>
    </location>
</feature>
<dbReference type="PIRSF" id="PIRSF028103">
    <property type="entry name" value="GcvR"/>
    <property type="match status" value="1"/>
</dbReference>
<evidence type="ECO:0000259" key="2">
    <source>
        <dbReference type="PROSITE" id="PS51671"/>
    </source>
</evidence>
<evidence type="ECO:0000313" key="3">
    <source>
        <dbReference type="EMBL" id="AOU98586.1"/>
    </source>
</evidence>
<dbReference type="InterPro" id="IPR045865">
    <property type="entry name" value="ACT-like_dom_sf"/>
</dbReference>
<sequence>MRPQLAEDTLNTHLVISAIGEDRPGIVEAVAGAIHDAGCNLEDSRMTVLGGTFAIVLLASGNWNTTTKLEKALDRLGQATGLTVTTQRTERKPPRSDRLPYAIDVIALDQPGIVHELASFFAERGVNIQNMTTATYAAPHTGSPMFSLHMTIEIPGQAHLAGLRDEFLDLCDSFNLDGIMEPVKH</sequence>
<keyword evidence="4" id="KW-1185">Reference proteome</keyword>
<dbReference type="InterPro" id="IPR050990">
    <property type="entry name" value="UPF0237/GcvR_regulator"/>
</dbReference>
<protein>
    <recommendedName>
        <fullName evidence="1">Glycine cleavage system transcriptional repressor</fullName>
    </recommendedName>
</protein>
<keyword evidence="1" id="KW-0963">Cytoplasm</keyword>
<dbReference type="Gene3D" id="3.30.70.260">
    <property type="match status" value="2"/>
</dbReference>
<proteinExistence type="predicted"/>
<dbReference type="EMBL" id="CP017415">
    <property type="protein sequence ID" value="AOU98586.1"/>
    <property type="molecule type" value="Genomic_DNA"/>
</dbReference>
<dbReference type="AlphaFoldDB" id="A0A1D8IQ72"/>
<evidence type="ECO:0000313" key="4">
    <source>
        <dbReference type="Proteomes" id="UP000095401"/>
    </source>
</evidence>
<keyword evidence="1" id="KW-0678">Repressor</keyword>
<name>A0A1D8IQ72_9GAMM</name>
<dbReference type="Proteomes" id="UP000095401">
    <property type="component" value="Chromosome"/>
</dbReference>
<gene>
    <name evidence="3" type="ORF">BI364_12020</name>
</gene>
<accession>A0A1D8IQ72</accession>
<dbReference type="Pfam" id="PF13740">
    <property type="entry name" value="ACT_6"/>
    <property type="match status" value="1"/>
</dbReference>
<dbReference type="InterPro" id="IPR016867">
    <property type="entry name" value="GcvR"/>
</dbReference>
<dbReference type="PANTHER" id="PTHR34875">
    <property type="entry name" value="UPF0237 PROTEIN MJ1558"/>
    <property type="match status" value="1"/>
</dbReference>
<dbReference type="PANTHER" id="PTHR34875:SF5">
    <property type="entry name" value="GLYCINE CLEAVAGE SYSTEM TRANSCRIPTIONAL REPRESSOR"/>
    <property type="match status" value="1"/>
</dbReference>
<dbReference type="Pfam" id="PF01842">
    <property type="entry name" value="ACT"/>
    <property type="match status" value="1"/>
</dbReference>
<dbReference type="InterPro" id="IPR002912">
    <property type="entry name" value="ACT_dom"/>
</dbReference>
<organism evidence="3 4">
    <name type="scientific">Acidihalobacter yilgarnensis</name>
    <dbReference type="NCBI Taxonomy" id="2819280"/>
    <lineage>
        <taxon>Bacteria</taxon>
        <taxon>Pseudomonadati</taxon>
        <taxon>Pseudomonadota</taxon>
        <taxon>Gammaproteobacteria</taxon>
        <taxon>Chromatiales</taxon>
        <taxon>Ectothiorhodospiraceae</taxon>
        <taxon>Acidihalobacter</taxon>
    </lineage>
</organism>
<dbReference type="SUPFAM" id="SSF55021">
    <property type="entry name" value="ACT-like"/>
    <property type="match status" value="2"/>
</dbReference>